<dbReference type="InterPro" id="IPR010908">
    <property type="entry name" value="Longin_dom"/>
</dbReference>
<evidence type="ECO:0000256" key="1">
    <source>
        <dbReference type="ARBA" id="ARBA00008025"/>
    </source>
</evidence>
<dbReference type="SUPFAM" id="SSF58038">
    <property type="entry name" value="SNARE fusion complex"/>
    <property type="match status" value="1"/>
</dbReference>
<keyword evidence="8" id="KW-0175">Coiled coil</keyword>
<keyword evidence="2" id="KW-0813">Transport</keyword>
<feature type="domain" description="V-SNARE coiled-coil homology" evidence="11">
    <location>
        <begin position="133"/>
        <end position="193"/>
    </location>
</feature>
<evidence type="ECO:0000256" key="5">
    <source>
        <dbReference type="ARBA" id="ARBA00022989"/>
    </source>
</evidence>
<proteinExistence type="inferred from homology"/>
<dbReference type="InterPro" id="IPR011012">
    <property type="entry name" value="Longin-like_dom_sf"/>
</dbReference>
<evidence type="ECO:0000313" key="12">
    <source>
        <dbReference type="EMBL" id="CRZ03543.1"/>
    </source>
</evidence>
<dbReference type="SMART" id="SM01270">
    <property type="entry name" value="Longin"/>
    <property type="match status" value="1"/>
</dbReference>
<comment type="subcellular location">
    <subcellularLocation>
        <location evidence="7">Endomembrane system</location>
        <topology evidence="7">Single-pass type IV membrane protein</topology>
    </subcellularLocation>
</comment>
<sequence length="226" mass="25392">MNPSTDSLLYALVARGTDVLAEYIMPGISGNFSQVTRVLLSRIDLSQERATYELDGYLFHYFISKNITYLCMGDQAFGNFAPFEFLDDIRVRFSTTYGASASTAIAYSLNSEFSNVLQARMKFFNKARVNNSKIAAVQHELSLARNVMVENIDRVLERGDRIELLVDKSEQLDASALQFRKRATKLKRSMWCKNVKTISLMIVVVLAILYIILSLSCGGPSLSHCT</sequence>
<feature type="transmembrane region" description="Helical" evidence="9">
    <location>
        <begin position="195"/>
        <end position="213"/>
    </location>
</feature>
<evidence type="ECO:0000256" key="4">
    <source>
        <dbReference type="ARBA" id="ARBA00022927"/>
    </source>
</evidence>
<keyword evidence="3 9" id="KW-0812">Transmembrane</keyword>
<dbReference type="SUPFAM" id="SSF64356">
    <property type="entry name" value="SNARE-like"/>
    <property type="match status" value="1"/>
</dbReference>
<dbReference type="Pfam" id="PF00957">
    <property type="entry name" value="Synaptobrevin"/>
    <property type="match status" value="1"/>
</dbReference>
<keyword evidence="4" id="KW-0653">Protein transport</keyword>
<evidence type="ECO:0008006" key="13">
    <source>
        <dbReference type="Google" id="ProtNLM"/>
    </source>
</evidence>
<keyword evidence="5 9" id="KW-1133">Transmembrane helix</keyword>
<feature type="domain" description="Longin" evidence="10">
    <location>
        <begin position="12"/>
        <end position="117"/>
    </location>
</feature>
<dbReference type="GO" id="GO:0012505">
    <property type="term" value="C:endomembrane system"/>
    <property type="evidence" value="ECO:0007669"/>
    <property type="project" value="UniProtKB-SubCell"/>
</dbReference>
<evidence type="ECO:0000256" key="6">
    <source>
        <dbReference type="ARBA" id="ARBA00023136"/>
    </source>
</evidence>
<dbReference type="CDD" id="cd14824">
    <property type="entry name" value="Longin"/>
    <property type="match status" value="1"/>
</dbReference>
<protein>
    <recommendedName>
        <fullName evidence="13">V-SNARE coiled-coil homology domain-containing protein</fullName>
    </recommendedName>
</protein>
<dbReference type="GO" id="GO:0016020">
    <property type="term" value="C:membrane"/>
    <property type="evidence" value="ECO:0007669"/>
    <property type="project" value="InterPro"/>
</dbReference>
<dbReference type="InterPro" id="IPR051097">
    <property type="entry name" value="Synaptobrevin-like_transport"/>
</dbReference>
<dbReference type="InterPro" id="IPR001388">
    <property type="entry name" value="Synaptobrevin-like"/>
</dbReference>
<dbReference type="PROSITE" id="PS50892">
    <property type="entry name" value="V_SNARE"/>
    <property type="match status" value="1"/>
</dbReference>
<evidence type="ECO:0000256" key="8">
    <source>
        <dbReference type="PROSITE-ProRule" id="PRU00290"/>
    </source>
</evidence>
<dbReference type="EMBL" id="HACM01003101">
    <property type="protein sequence ID" value="CRZ03543.1"/>
    <property type="molecule type" value="Transcribed_RNA"/>
</dbReference>
<dbReference type="AlphaFoldDB" id="A0A0H5QNG9"/>
<keyword evidence="6 9" id="KW-0472">Membrane</keyword>
<evidence type="ECO:0000256" key="9">
    <source>
        <dbReference type="SAM" id="Phobius"/>
    </source>
</evidence>
<dbReference type="PRINTS" id="PR00219">
    <property type="entry name" value="SYNAPTOBREVN"/>
</dbReference>
<evidence type="ECO:0000256" key="3">
    <source>
        <dbReference type="ARBA" id="ARBA00022692"/>
    </source>
</evidence>
<dbReference type="FunFam" id="1.20.5.110:FF:000004">
    <property type="entry name" value="Vesicle-associated membrane protein 7"/>
    <property type="match status" value="1"/>
</dbReference>
<dbReference type="GO" id="GO:0016192">
    <property type="term" value="P:vesicle-mediated transport"/>
    <property type="evidence" value="ECO:0007669"/>
    <property type="project" value="InterPro"/>
</dbReference>
<evidence type="ECO:0000259" key="11">
    <source>
        <dbReference type="PROSITE" id="PS50892"/>
    </source>
</evidence>
<dbReference type="PANTHER" id="PTHR21136">
    <property type="entry name" value="SNARE PROTEINS"/>
    <property type="match status" value="1"/>
</dbReference>
<dbReference type="PROSITE" id="PS00417">
    <property type="entry name" value="SYNAPTOBREVIN"/>
    <property type="match status" value="1"/>
</dbReference>
<dbReference type="Gene3D" id="3.30.450.50">
    <property type="entry name" value="Longin domain"/>
    <property type="match status" value="1"/>
</dbReference>
<reference evidence="12" key="1">
    <citation type="submission" date="2015-04" db="EMBL/GenBank/DDBJ databases">
        <title>The genome sequence of the plant pathogenic Rhizarian Plasmodiophora brassicae reveals insights in its biotrophic life cycle and the origin of chitin synthesis.</title>
        <authorList>
            <person name="Schwelm A."/>
            <person name="Fogelqvist J."/>
            <person name="Knaust A."/>
            <person name="Julke S."/>
            <person name="Lilja T."/>
            <person name="Dhandapani V."/>
            <person name="Bonilla-Rosso G."/>
            <person name="Karlsson M."/>
            <person name="Shevchenko A."/>
            <person name="Choi S.R."/>
            <person name="Kim H.G."/>
            <person name="Park J.Y."/>
            <person name="Lim Y.P."/>
            <person name="Ludwig-Muller J."/>
            <person name="Dixelius C."/>
        </authorList>
    </citation>
    <scope>NUCLEOTIDE SEQUENCE</scope>
    <source>
        <tissue evidence="12">Potato root galls</tissue>
    </source>
</reference>
<comment type="similarity">
    <text evidence="1">Belongs to the synaptobrevin family.</text>
</comment>
<dbReference type="PANTHER" id="PTHR21136:SF168">
    <property type="entry name" value="VESICLE-ASSOCIATED MEMBRANE PROTEIN 9"/>
    <property type="match status" value="1"/>
</dbReference>
<evidence type="ECO:0000256" key="2">
    <source>
        <dbReference type="ARBA" id="ARBA00022448"/>
    </source>
</evidence>
<dbReference type="InterPro" id="IPR042855">
    <property type="entry name" value="V_SNARE_CC"/>
</dbReference>
<dbReference type="PROSITE" id="PS50859">
    <property type="entry name" value="LONGIN"/>
    <property type="match status" value="1"/>
</dbReference>
<evidence type="ECO:0000259" key="10">
    <source>
        <dbReference type="PROSITE" id="PS50859"/>
    </source>
</evidence>
<dbReference type="Pfam" id="PF13774">
    <property type="entry name" value="Longin"/>
    <property type="match status" value="1"/>
</dbReference>
<dbReference type="CDD" id="cd15843">
    <property type="entry name" value="R-SNARE"/>
    <property type="match status" value="1"/>
</dbReference>
<accession>A0A0H5QNG9</accession>
<organism evidence="12">
    <name type="scientific">Spongospora subterranea</name>
    <dbReference type="NCBI Taxonomy" id="70186"/>
    <lineage>
        <taxon>Eukaryota</taxon>
        <taxon>Sar</taxon>
        <taxon>Rhizaria</taxon>
        <taxon>Endomyxa</taxon>
        <taxon>Phytomyxea</taxon>
        <taxon>Plasmodiophorida</taxon>
        <taxon>Plasmodiophoridae</taxon>
        <taxon>Spongospora</taxon>
    </lineage>
</organism>
<dbReference type="FunFam" id="3.30.450.50:FF:000015">
    <property type="entry name" value="Synaptobrevin 2 isoform 1"/>
    <property type="match status" value="1"/>
</dbReference>
<name>A0A0H5QNG9_9EUKA</name>
<dbReference type="GO" id="GO:0015031">
    <property type="term" value="P:protein transport"/>
    <property type="evidence" value="ECO:0007669"/>
    <property type="project" value="UniProtKB-KW"/>
</dbReference>
<dbReference type="Gene3D" id="1.20.5.110">
    <property type="match status" value="1"/>
</dbReference>
<evidence type="ECO:0000256" key="7">
    <source>
        <dbReference type="ARBA" id="ARBA00046280"/>
    </source>
</evidence>
<dbReference type="GO" id="GO:0005737">
    <property type="term" value="C:cytoplasm"/>
    <property type="evidence" value="ECO:0007669"/>
    <property type="project" value="UniProtKB-ARBA"/>
</dbReference>